<dbReference type="InterPro" id="IPR037523">
    <property type="entry name" value="VOC_core"/>
</dbReference>
<dbReference type="Ensembl" id="ENSCMMT00000012421.1">
    <property type="protein sequence ID" value="ENSCMMP00000011282.1"/>
    <property type="gene ID" value="ENSCMMG00000007152.1"/>
</dbReference>
<reference evidence="4" key="1">
    <citation type="submission" date="2018-09" db="EMBL/GenBank/DDBJ databases">
        <title>Common duck and Muscovy duck high density SNP chip.</title>
        <authorList>
            <person name="Vignal A."/>
            <person name="Thebault N."/>
            <person name="Warren W.C."/>
        </authorList>
    </citation>
    <scope>NUCLEOTIDE SEQUENCE [LARGE SCALE GENOMIC DNA]</scope>
</reference>
<evidence type="ECO:0000313" key="4">
    <source>
        <dbReference type="Ensembl" id="ENSCMMP00000011282.1"/>
    </source>
</evidence>
<dbReference type="InterPro" id="IPR029068">
    <property type="entry name" value="Glyas_Bleomycin-R_OHBP_Dase"/>
</dbReference>
<dbReference type="AlphaFoldDB" id="A0A8C3BTQ6"/>
<organism evidence="4 5">
    <name type="scientific">Cairina moschata</name>
    <name type="common">Muscovy duck</name>
    <dbReference type="NCBI Taxonomy" id="8855"/>
    <lineage>
        <taxon>Eukaryota</taxon>
        <taxon>Metazoa</taxon>
        <taxon>Chordata</taxon>
        <taxon>Craniata</taxon>
        <taxon>Vertebrata</taxon>
        <taxon>Euteleostomi</taxon>
        <taxon>Archelosauria</taxon>
        <taxon>Archosauria</taxon>
        <taxon>Dinosauria</taxon>
        <taxon>Saurischia</taxon>
        <taxon>Theropoda</taxon>
        <taxon>Coelurosauria</taxon>
        <taxon>Aves</taxon>
        <taxon>Neognathae</taxon>
        <taxon>Galloanserae</taxon>
        <taxon>Anseriformes</taxon>
        <taxon>Anatidae</taxon>
        <taxon>Anatinae</taxon>
        <taxon>Cairina</taxon>
    </lineage>
</organism>
<dbReference type="Proteomes" id="UP000694556">
    <property type="component" value="Chromosome 10"/>
</dbReference>
<dbReference type="PROSITE" id="PS51819">
    <property type="entry name" value="VOC"/>
    <property type="match status" value="1"/>
</dbReference>
<dbReference type="Gene3D" id="3.10.180.10">
    <property type="entry name" value="2,3-Dihydroxybiphenyl 1,2-Dioxygenase, domain 1"/>
    <property type="match status" value="1"/>
</dbReference>
<sequence>MSWKEEHMSPPPCFIQRLDHLVLTVKSIEDTVAFYSKVLGMEVVTFKGNRKALRFGNQKFNLHEVGKEFEPKARHPVPGSADICLITQAPLEQLLSHLKESSSPAGHTAVATLSSRKWCWKAERTLLTSTVKITSKIEIISELIFFFFFKCHFVENPSPPWWKKSKSLINAVLPMTQILCQCWQ</sequence>
<evidence type="ECO:0000259" key="3">
    <source>
        <dbReference type="PROSITE" id="PS51819"/>
    </source>
</evidence>
<feature type="domain" description="VOC" evidence="3">
    <location>
        <begin position="17"/>
        <end position="142"/>
    </location>
</feature>
<dbReference type="SUPFAM" id="SSF54593">
    <property type="entry name" value="Glyoxalase/Bleomycin resistance protein/Dihydroxybiphenyl dioxygenase"/>
    <property type="match status" value="1"/>
</dbReference>
<name>A0A8C3BTQ6_CAIMO</name>
<evidence type="ECO:0000313" key="5">
    <source>
        <dbReference type="Proteomes" id="UP000694556"/>
    </source>
</evidence>
<dbReference type="PANTHER" id="PTHR21366:SF14">
    <property type="entry name" value="GLYOXALASE DOMAIN-CONTAINING PROTEIN 5"/>
    <property type="match status" value="1"/>
</dbReference>
<reference evidence="4" key="3">
    <citation type="submission" date="2025-09" db="UniProtKB">
        <authorList>
            <consortium name="Ensembl"/>
        </authorList>
    </citation>
    <scope>IDENTIFICATION</scope>
</reference>
<dbReference type="CDD" id="cd07253">
    <property type="entry name" value="GLOD5"/>
    <property type="match status" value="1"/>
</dbReference>
<comment type="similarity">
    <text evidence="1">Belongs to the glyoxalase I family.</text>
</comment>
<evidence type="ECO:0000256" key="2">
    <source>
        <dbReference type="ARBA" id="ARBA00040140"/>
    </source>
</evidence>
<protein>
    <recommendedName>
        <fullName evidence="2">Glyoxalase domain-containing protein 5</fullName>
    </recommendedName>
</protein>
<reference evidence="4" key="2">
    <citation type="submission" date="2025-08" db="UniProtKB">
        <authorList>
            <consortium name="Ensembl"/>
        </authorList>
    </citation>
    <scope>IDENTIFICATION</scope>
</reference>
<dbReference type="InterPro" id="IPR050383">
    <property type="entry name" value="GlyoxalaseI/FosfomycinResist"/>
</dbReference>
<dbReference type="PANTHER" id="PTHR21366">
    <property type="entry name" value="GLYOXALASE FAMILY PROTEIN"/>
    <property type="match status" value="1"/>
</dbReference>
<dbReference type="InterPro" id="IPR004360">
    <property type="entry name" value="Glyas_Fos-R_dOase_dom"/>
</dbReference>
<dbReference type="Pfam" id="PF00903">
    <property type="entry name" value="Glyoxalase"/>
    <property type="match status" value="1"/>
</dbReference>
<evidence type="ECO:0000256" key="1">
    <source>
        <dbReference type="ARBA" id="ARBA00010363"/>
    </source>
</evidence>
<accession>A0A8C3BTQ6</accession>
<keyword evidence="5" id="KW-1185">Reference proteome</keyword>
<proteinExistence type="inferred from homology"/>